<evidence type="ECO:0000313" key="2">
    <source>
        <dbReference type="EMBL" id="KAK3340253.1"/>
    </source>
</evidence>
<evidence type="ECO:0000256" key="1">
    <source>
        <dbReference type="SAM" id="MobiDB-lite"/>
    </source>
</evidence>
<accession>A0AAE0JA75</accession>
<dbReference type="GeneID" id="87859662"/>
<organism evidence="2 3">
    <name type="scientific">Neurospora tetraspora</name>
    <dbReference type="NCBI Taxonomy" id="94610"/>
    <lineage>
        <taxon>Eukaryota</taxon>
        <taxon>Fungi</taxon>
        <taxon>Dikarya</taxon>
        <taxon>Ascomycota</taxon>
        <taxon>Pezizomycotina</taxon>
        <taxon>Sordariomycetes</taxon>
        <taxon>Sordariomycetidae</taxon>
        <taxon>Sordariales</taxon>
        <taxon>Sordariaceae</taxon>
        <taxon>Neurospora</taxon>
    </lineage>
</organism>
<dbReference type="RefSeq" id="XP_062679195.1">
    <property type="nucleotide sequence ID" value="XM_062822508.1"/>
</dbReference>
<protein>
    <submittedName>
        <fullName evidence="2">Uncharacterized protein</fullName>
    </submittedName>
</protein>
<reference evidence="2" key="2">
    <citation type="submission" date="2023-06" db="EMBL/GenBank/DDBJ databases">
        <authorList>
            <consortium name="Lawrence Berkeley National Laboratory"/>
            <person name="Haridas S."/>
            <person name="Hensen N."/>
            <person name="Bonometti L."/>
            <person name="Westerberg I."/>
            <person name="Brannstrom I.O."/>
            <person name="Guillou S."/>
            <person name="Cros-Aarteil S."/>
            <person name="Calhoun S."/>
            <person name="Kuo A."/>
            <person name="Mondo S."/>
            <person name="Pangilinan J."/>
            <person name="Riley R."/>
            <person name="Labutti K."/>
            <person name="Andreopoulos B."/>
            <person name="Lipzen A."/>
            <person name="Chen C."/>
            <person name="Yanf M."/>
            <person name="Daum C."/>
            <person name="Ng V."/>
            <person name="Clum A."/>
            <person name="Steindorff A."/>
            <person name="Ohm R."/>
            <person name="Martin F."/>
            <person name="Silar P."/>
            <person name="Natvig D."/>
            <person name="Lalanne C."/>
            <person name="Gautier V."/>
            <person name="Ament-Velasquez S.L."/>
            <person name="Kruys A."/>
            <person name="Hutchinson M.I."/>
            <person name="Powell A.J."/>
            <person name="Barry K."/>
            <person name="Miller A.N."/>
            <person name="Grigoriev I.V."/>
            <person name="Debuchy R."/>
            <person name="Gladieux P."/>
            <person name="Thoren M.H."/>
            <person name="Johannesson H."/>
        </authorList>
    </citation>
    <scope>NUCLEOTIDE SEQUENCE</scope>
    <source>
        <strain evidence="2">CBS 560.94</strain>
    </source>
</reference>
<reference evidence="2" key="1">
    <citation type="journal article" date="2023" name="Mol. Phylogenet. Evol.">
        <title>Genome-scale phylogeny and comparative genomics of the fungal order Sordariales.</title>
        <authorList>
            <person name="Hensen N."/>
            <person name="Bonometti L."/>
            <person name="Westerberg I."/>
            <person name="Brannstrom I.O."/>
            <person name="Guillou S."/>
            <person name="Cros-Aarteil S."/>
            <person name="Calhoun S."/>
            <person name="Haridas S."/>
            <person name="Kuo A."/>
            <person name="Mondo S."/>
            <person name="Pangilinan J."/>
            <person name="Riley R."/>
            <person name="LaButti K."/>
            <person name="Andreopoulos B."/>
            <person name="Lipzen A."/>
            <person name="Chen C."/>
            <person name="Yan M."/>
            <person name="Daum C."/>
            <person name="Ng V."/>
            <person name="Clum A."/>
            <person name="Steindorff A."/>
            <person name="Ohm R.A."/>
            <person name="Martin F."/>
            <person name="Silar P."/>
            <person name="Natvig D.O."/>
            <person name="Lalanne C."/>
            <person name="Gautier V."/>
            <person name="Ament-Velasquez S.L."/>
            <person name="Kruys A."/>
            <person name="Hutchinson M.I."/>
            <person name="Powell A.J."/>
            <person name="Barry K."/>
            <person name="Miller A.N."/>
            <person name="Grigoriev I.V."/>
            <person name="Debuchy R."/>
            <person name="Gladieux P."/>
            <person name="Hiltunen Thoren M."/>
            <person name="Johannesson H."/>
        </authorList>
    </citation>
    <scope>NUCLEOTIDE SEQUENCE</scope>
    <source>
        <strain evidence="2">CBS 560.94</strain>
    </source>
</reference>
<name>A0AAE0JA75_9PEZI</name>
<dbReference type="Proteomes" id="UP001278500">
    <property type="component" value="Unassembled WGS sequence"/>
</dbReference>
<feature type="region of interest" description="Disordered" evidence="1">
    <location>
        <begin position="1"/>
        <end position="25"/>
    </location>
</feature>
<proteinExistence type="predicted"/>
<dbReference type="EMBL" id="JAUEPP010000006">
    <property type="protein sequence ID" value="KAK3340253.1"/>
    <property type="molecule type" value="Genomic_DNA"/>
</dbReference>
<sequence>MFSSGLAGAGQDRAGKKNGTISETNTTTTTDGWHLVLFGTGDIFVWQPSLFSSSFFFSKLPSFFSYTIPTYYTHGGRKCKEGGERRGGYFNDVIDESEPIYMTMGWEGKEDTYWNWGGWIWLNGKGSWYEW</sequence>
<comment type="caution">
    <text evidence="2">The sequence shown here is derived from an EMBL/GenBank/DDBJ whole genome shotgun (WGS) entry which is preliminary data.</text>
</comment>
<evidence type="ECO:0000313" key="3">
    <source>
        <dbReference type="Proteomes" id="UP001278500"/>
    </source>
</evidence>
<keyword evidence="3" id="KW-1185">Reference proteome</keyword>
<gene>
    <name evidence="2" type="ORF">B0H65DRAFT_253138</name>
</gene>
<dbReference type="AlphaFoldDB" id="A0AAE0JA75"/>